<dbReference type="AlphaFoldDB" id="A0A0L8HAR5"/>
<organism evidence="1">
    <name type="scientific">Octopus bimaculoides</name>
    <name type="common">California two-spotted octopus</name>
    <dbReference type="NCBI Taxonomy" id="37653"/>
    <lineage>
        <taxon>Eukaryota</taxon>
        <taxon>Metazoa</taxon>
        <taxon>Spiralia</taxon>
        <taxon>Lophotrochozoa</taxon>
        <taxon>Mollusca</taxon>
        <taxon>Cephalopoda</taxon>
        <taxon>Coleoidea</taxon>
        <taxon>Octopodiformes</taxon>
        <taxon>Octopoda</taxon>
        <taxon>Incirrata</taxon>
        <taxon>Octopodidae</taxon>
        <taxon>Octopus</taxon>
    </lineage>
</organism>
<gene>
    <name evidence="1" type="ORF">OCBIM_22018718mg</name>
</gene>
<protein>
    <submittedName>
        <fullName evidence="1">Uncharacterized protein</fullName>
    </submittedName>
</protein>
<evidence type="ECO:0000313" key="1">
    <source>
        <dbReference type="EMBL" id="KOF86381.1"/>
    </source>
</evidence>
<dbReference type="EMBL" id="KQ418660">
    <property type="protein sequence ID" value="KOF86381.1"/>
    <property type="molecule type" value="Genomic_DNA"/>
</dbReference>
<proteinExistence type="predicted"/>
<sequence>MLALFLSNLHMPSTFTAHETLLYNLAVHTQASYILHFTLKDRNLLLPTELIAL</sequence>
<reference evidence="1" key="1">
    <citation type="submission" date="2015-07" db="EMBL/GenBank/DDBJ databases">
        <title>MeaNS - Measles Nucleotide Surveillance Program.</title>
        <authorList>
            <person name="Tran T."/>
            <person name="Druce J."/>
        </authorList>
    </citation>
    <scope>NUCLEOTIDE SEQUENCE</scope>
    <source>
        <strain evidence="1">UCB-OBI-ISO-001</strain>
        <tissue evidence="1">Gonad</tissue>
    </source>
</reference>
<accession>A0A0L8HAR5</accession>
<name>A0A0L8HAR5_OCTBM</name>